<evidence type="ECO:0000256" key="9">
    <source>
        <dbReference type="ARBA" id="ARBA00031756"/>
    </source>
</evidence>
<dbReference type="AlphaFoldDB" id="A0A176WMQ3"/>
<gene>
    <name evidence="12" type="ORF">AXG93_1054s1240</name>
    <name evidence="11" type="ORF">Mp_5g14190</name>
</gene>
<keyword evidence="4" id="KW-0602">Photosynthesis</keyword>
<evidence type="ECO:0000313" key="14">
    <source>
        <dbReference type="Proteomes" id="UP001162541"/>
    </source>
</evidence>
<evidence type="ECO:0000256" key="2">
    <source>
        <dbReference type="ARBA" id="ARBA00010395"/>
    </source>
</evidence>
<dbReference type="GO" id="GO:0042549">
    <property type="term" value="P:photosystem II stabilization"/>
    <property type="evidence" value="ECO:0007669"/>
    <property type="project" value="TreeGrafter"/>
</dbReference>
<proteinExistence type="inferred from homology"/>
<keyword evidence="3" id="KW-0150">Chloroplast</keyword>
<comment type="similarity">
    <text evidence="2">Belongs to the psbW family.</text>
</comment>
<reference evidence="12 13" key="1">
    <citation type="submission" date="2016-03" db="EMBL/GenBank/DDBJ databases">
        <title>Mechanisms controlling the formation of the plant cell surface in tip-growing cells are functionally conserved among land plants.</title>
        <authorList>
            <person name="Honkanen S."/>
            <person name="Jones V.A."/>
            <person name="Morieri G."/>
            <person name="Champion C."/>
            <person name="Hetherington A.J."/>
            <person name="Kelly S."/>
            <person name="Saint-Marcoux D."/>
            <person name="Proust H."/>
            <person name="Prescott H."/>
            <person name="Dolan L."/>
        </authorList>
    </citation>
    <scope>NUCLEOTIDE SEQUENCE [LARGE SCALE GENOMIC DNA]</scope>
    <source>
        <strain evidence="13">cv. Tak-1 and cv. Tak-2</strain>
        <tissue evidence="12">Whole gametophyte</tissue>
    </source>
</reference>
<dbReference type="Proteomes" id="UP000077202">
    <property type="component" value="Unassembled WGS sequence"/>
</dbReference>
<reference evidence="11" key="2">
    <citation type="journal article" date="2019" name="Curr. Biol.">
        <title>Chromatin organization in early land plants reveals an ancestral association between H3K27me3, transposons, and constitutive heterochromatin.</title>
        <authorList>
            <person name="Montgomery S.A."/>
            <person name="Tanizawa Y."/>
            <person name="Galik B."/>
            <person name="Wang N."/>
            <person name="Ito T."/>
            <person name="Mochizuki T."/>
            <person name="Akimcheva S."/>
            <person name="Bowman J."/>
            <person name="Cognat V."/>
            <person name="Drouard L."/>
            <person name="Ekker H."/>
            <person name="Houng S."/>
            <person name="Kohchi T."/>
            <person name="Lin S."/>
            <person name="Liu L.D."/>
            <person name="Nakamura Y."/>
            <person name="Valeeva L.R."/>
            <person name="Shakirov E.V."/>
            <person name="Shippen D.E."/>
            <person name="Wei W."/>
            <person name="Yagura M."/>
            <person name="Yamaoka S."/>
            <person name="Yamato K.T."/>
            <person name="Liu C."/>
            <person name="Berger F."/>
        </authorList>
    </citation>
    <scope>NUCLEOTIDE SEQUENCE [LARGE SCALE GENOMIC DNA]</scope>
    <source>
        <strain evidence="11">Tak-1</strain>
    </source>
</reference>
<feature type="transmembrane region" description="Helical" evidence="10">
    <location>
        <begin position="101"/>
        <end position="119"/>
    </location>
</feature>
<evidence type="ECO:0000313" key="11">
    <source>
        <dbReference type="EMBL" id="BBN11719.1"/>
    </source>
</evidence>
<feature type="transmembrane region" description="Helical" evidence="10">
    <location>
        <begin position="59"/>
        <end position="81"/>
    </location>
</feature>
<evidence type="ECO:0000256" key="10">
    <source>
        <dbReference type="SAM" id="Phobius"/>
    </source>
</evidence>
<dbReference type="PANTHER" id="PTHR34552">
    <property type="entry name" value="PHOTOSYSTEM II REACTION CENTER W PROTEIN, CHLOROPLASTIC"/>
    <property type="match status" value="1"/>
</dbReference>
<reference evidence="14" key="3">
    <citation type="journal article" date="2020" name="Curr. Biol.">
        <title>Chromatin organization in early land plants reveals an ancestral association between H3K27me3, transposons, and constitutive heterochromatin.</title>
        <authorList>
            <person name="Montgomery S.A."/>
            <person name="Tanizawa Y."/>
            <person name="Galik B."/>
            <person name="Wang N."/>
            <person name="Ito T."/>
            <person name="Mochizuki T."/>
            <person name="Akimcheva S."/>
            <person name="Bowman J.L."/>
            <person name="Cognat V."/>
            <person name="Marechal-Drouard L."/>
            <person name="Ekker H."/>
            <person name="Hong S.F."/>
            <person name="Kohchi T."/>
            <person name="Lin S.S."/>
            <person name="Liu L.D."/>
            <person name="Nakamura Y."/>
            <person name="Valeeva L.R."/>
            <person name="Shakirov E.V."/>
            <person name="Shippen D.E."/>
            <person name="Wei W.L."/>
            <person name="Yagura M."/>
            <person name="Yamaoka S."/>
            <person name="Yamato K.T."/>
            <person name="Liu C."/>
            <person name="Berger F."/>
        </authorList>
    </citation>
    <scope>NUCLEOTIDE SEQUENCE [LARGE SCALE GENOMIC DNA]</scope>
    <source>
        <strain evidence="14">Tak-1</strain>
    </source>
</reference>
<keyword evidence="8" id="KW-0604">Photosystem II</keyword>
<dbReference type="EMBL" id="AP019870">
    <property type="protein sequence ID" value="BBN11719.1"/>
    <property type="molecule type" value="Genomic_DNA"/>
</dbReference>
<comment type="subcellular location">
    <subcellularLocation>
        <location evidence="1">Plastid</location>
        <location evidence="1">Chloroplast thylakoid membrane</location>
        <topology evidence="1">Single-pass membrane protein</topology>
    </subcellularLocation>
</comment>
<dbReference type="GO" id="GO:0009523">
    <property type="term" value="C:photosystem II"/>
    <property type="evidence" value="ECO:0007669"/>
    <property type="project" value="UniProtKB-KW"/>
</dbReference>
<dbReference type="Pfam" id="PF07123">
    <property type="entry name" value="PsbW"/>
    <property type="match status" value="1"/>
</dbReference>
<accession>A0A176WMQ3</accession>
<evidence type="ECO:0000256" key="1">
    <source>
        <dbReference type="ARBA" id="ARBA00004581"/>
    </source>
</evidence>
<keyword evidence="6" id="KW-0793">Thylakoid</keyword>
<keyword evidence="7 10" id="KW-0472">Membrane</keyword>
<dbReference type="GO" id="GO:0009535">
    <property type="term" value="C:chloroplast thylakoid membrane"/>
    <property type="evidence" value="ECO:0007669"/>
    <property type="project" value="UniProtKB-SubCell"/>
</dbReference>
<protein>
    <recommendedName>
        <fullName evidence="9">PSII 6.1 kDa protein</fullName>
    </recommendedName>
</protein>
<dbReference type="GO" id="GO:0015979">
    <property type="term" value="P:photosynthesis"/>
    <property type="evidence" value="ECO:0007669"/>
    <property type="project" value="UniProtKB-KW"/>
</dbReference>
<dbReference type="EMBL" id="LVLJ01000416">
    <property type="protein sequence ID" value="OAE34339.1"/>
    <property type="molecule type" value="Genomic_DNA"/>
</dbReference>
<organism evidence="12 13">
    <name type="scientific">Marchantia polymorpha subsp. ruderalis</name>
    <dbReference type="NCBI Taxonomy" id="1480154"/>
    <lineage>
        <taxon>Eukaryota</taxon>
        <taxon>Viridiplantae</taxon>
        <taxon>Streptophyta</taxon>
        <taxon>Embryophyta</taxon>
        <taxon>Marchantiophyta</taxon>
        <taxon>Marchantiopsida</taxon>
        <taxon>Marchantiidae</taxon>
        <taxon>Marchantiales</taxon>
        <taxon>Marchantiaceae</taxon>
        <taxon>Marchantia</taxon>
    </lineage>
</organism>
<dbReference type="Proteomes" id="UP001162541">
    <property type="component" value="Chromosome 5"/>
</dbReference>
<dbReference type="InterPro" id="IPR009806">
    <property type="entry name" value="PSII_PsbW_class2"/>
</dbReference>
<dbReference type="PANTHER" id="PTHR34552:SF1">
    <property type="entry name" value="PHOTOSYSTEM II REACTION CENTER W PROTEIN, CHLOROPLASTIC"/>
    <property type="match status" value="1"/>
</dbReference>
<evidence type="ECO:0000313" key="13">
    <source>
        <dbReference type="Proteomes" id="UP000077202"/>
    </source>
</evidence>
<evidence type="ECO:0000256" key="7">
    <source>
        <dbReference type="ARBA" id="ARBA00023136"/>
    </source>
</evidence>
<name>A0A176WMQ3_MARPO</name>
<sequence length="134" mass="13539">MAAVAASASCLTVANCLVQKSLVASSSRVAAPVNGLPALRMSRLVCSAEKKEEVHSAKIAASAASFAAFAAANPGAAFALVDERLSTEGTGLGLGLSNPKLGWILIGVTALVWSLYFVYASGLPEGDDNSGLDL</sequence>
<keyword evidence="10" id="KW-1133">Transmembrane helix</keyword>
<evidence type="ECO:0000256" key="5">
    <source>
        <dbReference type="ARBA" id="ARBA00022640"/>
    </source>
</evidence>
<evidence type="ECO:0000256" key="4">
    <source>
        <dbReference type="ARBA" id="ARBA00022531"/>
    </source>
</evidence>
<evidence type="ECO:0000256" key="8">
    <source>
        <dbReference type="ARBA" id="ARBA00023276"/>
    </source>
</evidence>
<evidence type="ECO:0000313" key="12">
    <source>
        <dbReference type="EMBL" id="OAE34339.1"/>
    </source>
</evidence>
<keyword evidence="10" id="KW-0812">Transmembrane</keyword>
<evidence type="ECO:0000256" key="3">
    <source>
        <dbReference type="ARBA" id="ARBA00022528"/>
    </source>
</evidence>
<keyword evidence="13" id="KW-1185">Reference proteome</keyword>
<keyword evidence="5" id="KW-0934">Plastid</keyword>
<evidence type="ECO:0000256" key="6">
    <source>
        <dbReference type="ARBA" id="ARBA00023078"/>
    </source>
</evidence>